<dbReference type="AlphaFoldDB" id="A0A178W6H5"/>
<accession>A0A178W6H5</accession>
<feature type="chain" id="PRO_5008095607" evidence="4">
    <location>
        <begin position="24"/>
        <end position="129"/>
    </location>
</feature>
<dbReference type="SMR" id="A0A178W6H5"/>
<reference evidence="6" key="1">
    <citation type="journal article" date="2016" name="Proc. Natl. Acad. Sci. U.S.A.">
        <title>Chromosome-level assembly of Arabidopsis thaliana Ler reveals the extent of translocation and inversion polymorphisms.</title>
        <authorList>
            <person name="Zapata L."/>
            <person name="Ding J."/>
            <person name="Willing E.M."/>
            <person name="Hartwig B."/>
            <person name="Bezdan D."/>
            <person name="Jiao W.B."/>
            <person name="Patel V."/>
            <person name="Velikkakam James G."/>
            <person name="Koornneef M."/>
            <person name="Ossowski S."/>
            <person name="Schneeberger K."/>
        </authorList>
    </citation>
    <scope>NUCLEOTIDE SEQUENCE [LARGE SCALE GENOMIC DNA]</scope>
    <source>
        <strain evidence="6">cv. Landsberg erecta</strain>
    </source>
</reference>
<comment type="similarity">
    <text evidence="1">Belongs to the GASA family.</text>
</comment>
<dbReference type="PANTHER" id="PTHR23201">
    <property type="entry name" value="EXTENSIN, PROLINE-RICH PROTEIN"/>
    <property type="match status" value="1"/>
</dbReference>
<gene>
    <name evidence="5" type="ordered locus">AXX17_At1g70200</name>
</gene>
<evidence type="ECO:0000256" key="4">
    <source>
        <dbReference type="SAM" id="SignalP"/>
    </source>
</evidence>
<keyword evidence="3" id="KW-0472">Membrane</keyword>
<sequence length="129" mass="14501">MAISKALIASLLISLLVLQLVQADVVRLFHHKLIILNIILMFSKTYFSHVTTIFLQENSQKKNGYAKKIDCGSACVARCRLSRRPRLCHRACGTCCYRCNCVPPGTYGNYDKCQCYASLTTHGGRRKCP</sequence>
<dbReference type="ExpressionAtlas" id="A0A178W6H5">
    <property type="expression patterns" value="baseline and differential"/>
</dbReference>
<feature type="transmembrane region" description="Helical" evidence="3">
    <location>
        <begin position="33"/>
        <end position="55"/>
    </location>
</feature>
<dbReference type="PANTHER" id="PTHR23201:SF2">
    <property type="entry name" value="GIBBERELLIN-REGULATED PROTEIN 1-RELATED"/>
    <property type="match status" value="1"/>
</dbReference>
<evidence type="ECO:0000256" key="1">
    <source>
        <dbReference type="ARBA" id="ARBA00010582"/>
    </source>
</evidence>
<dbReference type="GO" id="GO:0009740">
    <property type="term" value="P:gibberellic acid mediated signaling pathway"/>
    <property type="evidence" value="ECO:0007669"/>
    <property type="project" value="UniProtKB-KW"/>
</dbReference>
<keyword evidence="4" id="KW-0732">Signal</keyword>
<evidence type="ECO:0000256" key="3">
    <source>
        <dbReference type="SAM" id="Phobius"/>
    </source>
</evidence>
<comment type="caution">
    <text evidence="5">The sequence shown here is derived from an EMBL/GenBank/DDBJ whole genome shotgun (WGS) entry which is preliminary data.</text>
</comment>
<keyword evidence="3" id="KW-1133">Transmembrane helix</keyword>
<name>A0A178W6H5_ARATH</name>
<organism evidence="5 6">
    <name type="scientific">Arabidopsis thaliana</name>
    <name type="common">Mouse-ear cress</name>
    <dbReference type="NCBI Taxonomy" id="3702"/>
    <lineage>
        <taxon>Eukaryota</taxon>
        <taxon>Viridiplantae</taxon>
        <taxon>Streptophyta</taxon>
        <taxon>Embryophyta</taxon>
        <taxon>Tracheophyta</taxon>
        <taxon>Spermatophyta</taxon>
        <taxon>Magnoliopsida</taxon>
        <taxon>eudicotyledons</taxon>
        <taxon>Gunneridae</taxon>
        <taxon>Pentapetalae</taxon>
        <taxon>rosids</taxon>
        <taxon>malvids</taxon>
        <taxon>Brassicales</taxon>
        <taxon>Brassicaceae</taxon>
        <taxon>Camelineae</taxon>
        <taxon>Arabidopsis</taxon>
    </lineage>
</organism>
<evidence type="ECO:0000313" key="5">
    <source>
        <dbReference type="EMBL" id="OAP12682.1"/>
    </source>
</evidence>
<keyword evidence="3" id="KW-0812">Transmembrane</keyword>
<proteinExistence type="inferred from homology"/>
<protein>
    <submittedName>
        <fullName evidence="5">GASA1</fullName>
    </submittedName>
</protein>
<evidence type="ECO:0000256" key="2">
    <source>
        <dbReference type="ARBA" id="ARBA00022941"/>
    </source>
</evidence>
<evidence type="ECO:0000313" key="6">
    <source>
        <dbReference type="Proteomes" id="UP000078284"/>
    </source>
</evidence>
<dbReference type="Pfam" id="PF02704">
    <property type="entry name" value="GASA"/>
    <property type="match status" value="1"/>
</dbReference>
<keyword evidence="2" id="KW-0939">Gibberellin signaling pathway</keyword>
<dbReference type="InterPro" id="IPR003854">
    <property type="entry name" value="GASA"/>
</dbReference>
<dbReference type="EMBL" id="LUHQ01000001">
    <property type="protein sequence ID" value="OAP12682.1"/>
    <property type="molecule type" value="Genomic_DNA"/>
</dbReference>
<dbReference type="Proteomes" id="UP000078284">
    <property type="component" value="Chromosome 1"/>
</dbReference>
<feature type="signal peptide" evidence="4">
    <location>
        <begin position="1"/>
        <end position="23"/>
    </location>
</feature>